<keyword evidence="2" id="KW-1185">Reference proteome</keyword>
<evidence type="ECO:0000313" key="1">
    <source>
        <dbReference type="EMBL" id="MBK1875460.1"/>
    </source>
</evidence>
<name>A0A934RU56_9BACT</name>
<dbReference type="EMBL" id="JAENIL010000002">
    <property type="protein sequence ID" value="MBK1875460.1"/>
    <property type="molecule type" value="Genomic_DNA"/>
</dbReference>
<evidence type="ECO:0008006" key="3">
    <source>
        <dbReference type="Google" id="ProtNLM"/>
    </source>
</evidence>
<dbReference type="RefSeq" id="WP_200353677.1">
    <property type="nucleotide sequence ID" value="NZ_JAENIL010000002.1"/>
</dbReference>
<evidence type="ECO:0000313" key="2">
    <source>
        <dbReference type="Proteomes" id="UP000617628"/>
    </source>
</evidence>
<protein>
    <recommendedName>
        <fullName evidence="3">Vitamin B12 dependent methionine synthase, activation domain</fullName>
    </recommendedName>
</protein>
<organism evidence="1 2">
    <name type="scientific">Pelagicoccus mobilis</name>
    <dbReference type="NCBI Taxonomy" id="415221"/>
    <lineage>
        <taxon>Bacteria</taxon>
        <taxon>Pseudomonadati</taxon>
        <taxon>Verrucomicrobiota</taxon>
        <taxon>Opitutia</taxon>
        <taxon>Puniceicoccales</taxon>
        <taxon>Pelagicoccaceae</taxon>
        <taxon>Pelagicoccus</taxon>
    </lineage>
</organism>
<sequence length="241" mass="26665">MNPATMETQIEILELSPLLEEEALLLSMGIPKGAPVKKRLQRHVVEALDIVSSLAKPKALWKIASTESVLRSFTPSRRLTRYLQAPEYAALVVGTAGAEWEERIHSTEDPMRAYILNTAATALARDTHQQVSRALAQRYPQFLISESVSPGIGGLPFRLQAELIQQLPIEKIGVRFNTESQFMQPMASVTSIIGFGNKVEKAENIDDCTAAEPHCPHCPDPNCTLRVLPFQRQKSPALQNA</sequence>
<dbReference type="AlphaFoldDB" id="A0A934RU56"/>
<comment type="caution">
    <text evidence="1">The sequence shown here is derived from an EMBL/GenBank/DDBJ whole genome shotgun (WGS) entry which is preliminary data.</text>
</comment>
<dbReference type="Gene3D" id="3.40.109.40">
    <property type="match status" value="1"/>
</dbReference>
<dbReference type="InterPro" id="IPR037010">
    <property type="entry name" value="VitB12-dep_Met_synth_activ_sf"/>
</dbReference>
<dbReference type="SUPFAM" id="SSF56507">
    <property type="entry name" value="Methionine synthase activation domain-like"/>
    <property type="match status" value="1"/>
</dbReference>
<dbReference type="GO" id="GO:0008705">
    <property type="term" value="F:methionine synthase activity"/>
    <property type="evidence" value="ECO:0007669"/>
    <property type="project" value="InterPro"/>
</dbReference>
<gene>
    <name evidence="1" type="ORF">JIN87_01205</name>
</gene>
<dbReference type="Proteomes" id="UP000617628">
    <property type="component" value="Unassembled WGS sequence"/>
</dbReference>
<reference evidence="1" key="1">
    <citation type="submission" date="2021-01" db="EMBL/GenBank/DDBJ databases">
        <title>Modified the classification status of verrucomicrobia.</title>
        <authorList>
            <person name="Feng X."/>
        </authorList>
    </citation>
    <scope>NUCLEOTIDE SEQUENCE</scope>
    <source>
        <strain evidence="1">KCTC 13126</strain>
    </source>
</reference>
<accession>A0A934RU56</accession>
<proteinExistence type="predicted"/>